<protein>
    <recommendedName>
        <fullName evidence="4">PD-(D/E)XK endonuclease-like domain-containing protein</fullName>
    </recommendedName>
</protein>
<comment type="caution">
    <text evidence="5">The sequence shown here is derived from an EMBL/GenBank/DDBJ whole genome shotgun (WGS) entry which is preliminary data.</text>
</comment>
<evidence type="ECO:0000256" key="1">
    <source>
        <dbReference type="ARBA" id="ARBA00022763"/>
    </source>
</evidence>
<evidence type="ECO:0000256" key="2">
    <source>
        <dbReference type="ARBA" id="ARBA00022806"/>
    </source>
</evidence>
<gene>
    <name evidence="5" type="ORF">CIK59_17200</name>
</gene>
<keyword evidence="2" id="KW-0347">Helicase</keyword>
<keyword evidence="2" id="KW-0547">Nucleotide-binding</keyword>
<reference evidence="5 6" key="1">
    <citation type="journal article" date="2017" name="Elife">
        <title>Extensive horizontal gene transfer in cheese-associated bacteria.</title>
        <authorList>
            <person name="Bonham K.S."/>
            <person name="Wolfe B.E."/>
            <person name="Dutton R.J."/>
        </authorList>
    </citation>
    <scope>NUCLEOTIDE SEQUENCE [LARGE SCALE GENOMIC DNA]</scope>
    <source>
        <strain evidence="5 6">738_8</strain>
    </source>
</reference>
<keyword evidence="2" id="KW-0067">ATP-binding</keyword>
<name>A0A2A3ZK22_BREAU</name>
<accession>A0A2A3ZK22</accession>
<dbReference type="EMBL" id="NRHA01000024">
    <property type="protein sequence ID" value="PCC52322.1"/>
    <property type="molecule type" value="Genomic_DNA"/>
</dbReference>
<evidence type="ECO:0000259" key="4">
    <source>
        <dbReference type="Pfam" id="PF12705"/>
    </source>
</evidence>
<proteinExistence type="predicted"/>
<sequence>MFGETPVCYYCRHQLGKGGVKMRIRFGWTLDRAPWQSQANTRSDGTTGTRSSGTTVVTGPLGLLGILQTRLGTTRPSVDRPIRIAQYRSLLAQADHPWYRRSFAKDPWNTAHHLLELRDDAIEAGWKPATDSQDYSAHPRLDALAAVESLVVVGPPLDTTATLVPGRADDVRETLELLRLHGVSWPLGIDSIELRDKRDTLPQVWQDILGAVEAAGVTVTEAAGPTEAPKLTIVRGPDNWSTAEAAARYLANVNDRQRICIIAGDATAVLDQQLARRQAPTLGIADSNAANPSAQILPVFLGAVLPPTDIRRVAEFLHLSFGTNDASTTASSLVPQGVSSVLLQVLTQEPGISSDPESAWMRALDQLKSRTAENSDTATRAWETAQALDGFLRTRPPAVDSDELDLASLDPALDWLATRLRRLSGNRTADTAQDDTTELIAEAATHLASFRAAISRLGTNTIRVRELFDIAESSAPTATRVDAHAQAADWTVVTSPAEVPEGSDTVVWWCSQRSATSANETWDPDEVDALAQSGVRISTSTEKERLRQAAELDGLRAAVDLICFCPETSRGEPVTLHPVLSRLAEDIAAADGEHFPDASVDTVLTDPTVARSVADLITDETWQLDDVAIPTSIVSLEQFTAPSRVSRVLEGDFRHLLPETLSFSQIDQLLSDPLGWTLERGLGLRRGFTFDIPTDNRMIGNLVHAVVEDLVQARNDSDNSAISPAGVGKTFDRLVPRFASELLLPGQLARKNTIRSTATASLVHLFTTLSNRGITIVGAETGFDHDWVLTVAGEAMTVQLRGQRDLEGAFSDSRPAIIDLKWANYEKRYRTMIDDGEAVQLSVYSHTIDSPTGANPITAYFMLKQGRFISTDSGLDENFNGGAADSFEDDGNGLGGDPAGLWPLIQSSIEHTLSVIATGRFNSLSADVHAEFGANPRTKNTQVDKALKTIKADELEEDRLFVVKNQSYSNFNLIYGIAGDHS</sequence>
<evidence type="ECO:0000313" key="6">
    <source>
        <dbReference type="Proteomes" id="UP000217881"/>
    </source>
</evidence>
<dbReference type="AlphaFoldDB" id="A0A2A3ZK22"/>
<evidence type="ECO:0000256" key="3">
    <source>
        <dbReference type="ARBA" id="ARBA00023204"/>
    </source>
</evidence>
<evidence type="ECO:0000313" key="5">
    <source>
        <dbReference type="EMBL" id="PCC52322.1"/>
    </source>
</evidence>
<dbReference type="InterPro" id="IPR038726">
    <property type="entry name" value="PDDEXK_AddAB-type"/>
</dbReference>
<keyword evidence="1" id="KW-0227">DNA damage</keyword>
<dbReference type="Proteomes" id="UP000217881">
    <property type="component" value="Unassembled WGS sequence"/>
</dbReference>
<dbReference type="GO" id="GO:0004386">
    <property type="term" value="F:helicase activity"/>
    <property type="evidence" value="ECO:0007669"/>
    <property type="project" value="UniProtKB-KW"/>
</dbReference>
<keyword evidence="3" id="KW-0234">DNA repair</keyword>
<keyword evidence="2" id="KW-0378">Hydrolase</keyword>
<dbReference type="GO" id="GO:0006281">
    <property type="term" value="P:DNA repair"/>
    <property type="evidence" value="ECO:0007669"/>
    <property type="project" value="UniProtKB-KW"/>
</dbReference>
<feature type="domain" description="PD-(D/E)XK endonuclease-like" evidence="4">
    <location>
        <begin position="660"/>
        <end position="851"/>
    </location>
</feature>
<dbReference type="Pfam" id="PF12705">
    <property type="entry name" value="PDDEXK_1"/>
    <property type="match status" value="1"/>
</dbReference>
<organism evidence="5 6">
    <name type="scientific">Brevibacterium aurantiacum</name>
    <dbReference type="NCBI Taxonomy" id="273384"/>
    <lineage>
        <taxon>Bacteria</taxon>
        <taxon>Bacillati</taxon>
        <taxon>Actinomycetota</taxon>
        <taxon>Actinomycetes</taxon>
        <taxon>Micrococcales</taxon>
        <taxon>Brevibacteriaceae</taxon>
        <taxon>Brevibacterium</taxon>
    </lineage>
</organism>